<gene>
    <name evidence="1" type="ORF">D5086_0000070540</name>
</gene>
<organism evidence="1">
    <name type="scientific">Populus alba</name>
    <name type="common">White poplar</name>
    <dbReference type="NCBI Taxonomy" id="43335"/>
    <lineage>
        <taxon>Eukaryota</taxon>
        <taxon>Viridiplantae</taxon>
        <taxon>Streptophyta</taxon>
        <taxon>Embryophyta</taxon>
        <taxon>Tracheophyta</taxon>
        <taxon>Spermatophyta</taxon>
        <taxon>Magnoliopsida</taxon>
        <taxon>eudicotyledons</taxon>
        <taxon>Gunneridae</taxon>
        <taxon>Pentapetalae</taxon>
        <taxon>rosids</taxon>
        <taxon>fabids</taxon>
        <taxon>Malpighiales</taxon>
        <taxon>Salicaceae</taxon>
        <taxon>Saliceae</taxon>
        <taxon>Populus</taxon>
    </lineage>
</organism>
<reference evidence="1" key="1">
    <citation type="submission" date="2018-10" db="EMBL/GenBank/DDBJ databases">
        <title>Population genomic analysis revealed the cold adaptation of white poplar.</title>
        <authorList>
            <person name="Liu Y.-J."/>
        </authorList>
    </citation>
    <scope>NUCLEOTIDE SEQUENCE [LARGE SCALE GENOMIC DNA]</scope>
    <source>
        <strain evidence="1">PAL-ZL1</strain>
    </source>
</reference>
<comment type="caution">
    <text evidence="1">The sequence shown here is derived from an EMBL/GenBank/DDBJ whole genome shotgun (WGS) entry which is preliminary data.</text>
</comment>
<protein>
    <submittedName>
        <fullName evidence="1">Uncharacterized protein</fullName>
    </submittedName>
</protein>
<dbReference type="EMBL" id="RCHU01000185">
    <property type="protein sequence ID" value="TKS11756.1"/>
    <property type="molecule type" value="Genomic_DNA"/>
</dbReference>
<proteinExistence type="predicted"/>
<accession>A0A4V6AAM9</accession>
<sequence>MELVIVGSCKELLCPVNIPNSATMDQNFHLEIGLWNPTVSMYLVLPFLTMVTPKHSLYGNAAGFMITKRPHSTSGSIWMMKEQVTLLGRQFKFTLAASSGRKLQ</sequence>
<name>A0A4V6AAM9_POPAL</name>
<evidence type="ECO:0000313" key="1">
    <source>
        <dbReference type="EMBL" id="TKS11756.1"/>
    </source>
</evidence>
<dbReference type="AlphaFoldDB" id="A0A4V6AAM9"/>